<evidence type="ECO:0000256" key="2">
    <source>
        <dbReference type="ARBA" id="ARBA00023015"/>
    </source>
</evidence>
<dbReference type="GO" id="GO:0003677">
    <property type="term" value="F:DNA binding"/>
    <property type="evidence" value="ECO:0007669"/>
    <property type="project" value="UniProtKB-KW"/>
</dbReference>
<evidence type="ECO:0000313" key="7">
    <source>
        <dbReference type="Proteomes" id="UP000510822"/>
    </source>
</evidence>
<dbReference type="InterPro" id="IPR000847">
    <property type="entry name" value="LysR_HTH_N"/>
</dbReference>
<organism evidence="6 7">
    <name type="scientific">Chitinibacter fontanus</name>
    <dbReference type="NCBI Taxonomy" id="1737446"/>
    <lineage>
        <taxon>Bacteria</taxon>
        <taxon>Pseudomonadati</taxon>
        <taxon>Pseudomonadota</taxon>
        <taxon>Betaproteobacteria</taxon>
        <taxon>Neisseriales</taxon>
        <taxon>Chitinibacteraceae</taxon>
        <taxon>Chitinibacter</taxon>
    </lineage>
</organism>
<keyword evidence="4" id="KW-0804">Transcription</keyword>
<dbReference type="Proteomes" id="UP000510822">
    <property type="component" value="Chromosome"/>
</dbReference>
<dbReference type="KEGG" id="cfon:HZU75_13845"/>
<protein>
    <submittedName>
        <fullName evidence="6">LysR family transcriptional regulator</fullName>
    </submittedName>
</protein>
<dbReference type="InterPro" id="IPR050176">
    <property type="entry name" value="LTTR"/>
</dbReference>
<proteinExistence type="inferred from homology"/>
<evidence type="ECO:0000313" key="6">
    <source>
        <dbReference type="EMBL" id="QLI82520.1"/>
    </source>
</evidence>
<dbReference type="Gene3D" id="3.40.190.290">
    <property type="match status" value="1"/>
</dbReference>
<dbReference type="Gene3D" id="1.10.10.10">
    <property type="entry name" value="Winged helix-like DNA-binding domain superfamily/Winged helix DNA-binding domain"/>
    <property type="match status" value="1"/>
</dbReference>
<keyword evidence="3" id="KW-0238">DNA-binding</keyword>
<dbReference type="InterPro" id="IPR036388">
    <property type="entry name" value="WH-like_DNA-bd_sf"/>
</dbReference>
<evidence type="ECO:0000259" key="5">
    <source>
        <dbReference type="PROSITE" id="PS50931"/>
    </source>
</evidence>
<evidence type="ECO:0000256" key="4">
    <source>
        <dbReference type="ARBA" id="ARBA00023163"/>
    </source>
</evidence>
<feature type="domain" description="HTH lysR-type" evidence="5">
    <location>
        <begin position="12"/>
        <end position="66"/>
    </location>
</feature>
<comment type="similarity">
    <text evidence="1">Belongs to the LysR transcriptional regulatory family.</text>
</comment>
<dbReference type="PANTHER" id="PTHR30579">
    <property type="entry name" value="TRANSCRIPTIONAL REGULATOR"/>
    <property type="match status" value="1"/>
</dbReference>
<keyword evidence="2" id="KW-0805">Transcription regulation</keyword>
<dbReference type="PROSITE" id="PS50931">
    <property type="entry name" value="HTH_LYSR"/>
    <property type="match status" value="1"/>
</dbReference>
<sequence>MHAKTQYHLGGQDLEFLLAVSRGGTLAAAAERLGVDASTVFRSIQRIEKGLGQRLFERSKAGYLPTELAQTLAQHAEQMEIALESARSAAQLQPEDVAGSVRITTTDSILHGLVAPELDALARLHPQLSFDLHTGNELANLTRRDADIAIRATRKPPQHLVGKHLGSISVALFAAPHSPWADLAAAIAQQAPWIAPDDALPDHPTVLWRKKHYPKITPRYRVNSILTVVELIERGMGVGMVPLFLAATRPNLRPLTGALVECATDLWLLTHPESRHLRRVATVFSHLAQHIQLR</sequence>
<dbReference type="Pfam" id="PF00126">
    <property type="entry name" value="HTH_1"/>
    <property type="match status" value="1"/>
</dbReference>
<dbReference type="RefSeq" id="WP_180306598.1">
    <property type="nucleotide sequence ID" value="NZ_CP058952.1"/>
</dbReference>
<dbReference type="Pfam" id="PF03466">
    <property type="entry name" value="LysR_substrate"/>
    <property type="match status" value="1"/>
</dbReference>
<dbReference type="AlphaFoldDB" id="A0A7D5VBR2"/>
<name>A0A7D5VBR2_9NEIS</name>
<evidence type="ECO:0000256" key="1">
    <source>
        <dbReference type="ARBA" id="ARBA00009437"/>
    </source>
</evidence>
<dbReference type="GO" id="GO:0003700">
    <property type="term" value="F:DNA-binding transcription factor activity"/>
    <property type="evidence" value="ECO:0007669"/>
    <property type="project" value="InterPro"/>
</dbReference>
<gene>
    <name evidence="6" type="ORF">HZU75_13845</name>
</gene>
<accession>A0A7D5VBR2</accession>
<dbReference type="InterPro" id="IPR005119">
    <property type="entry name" value="LysR_subst-bd"/>
</dbReference>
<reference evidence="6 7" key="1">
    <citation type="journal article" date="2016" name="Int. J. Syst. Evol. Microbiol.">
        <title>Chitinibacter fontanus sp. nov., isolated from a spring.</title>
        <authorList>
            <person name="Sheu S.Y."/>
            <person name="Li Y.S."/>
            <person name="Young C.C."/>
            <person name="Chen W.M."/>
        </authorList>
    </citation>
    <scope>NUCLEOTIDE SEQUENCE [LARGE SCALE GENOMIC DNA]</scope>
    <source>
        <strain evidence="6 7">STM-7</strain>
    </source>
</reference>
<evidence type="ECO:0000256" key="3">
    <source>
        <dbReference type="ARBA" id="ARBA00023125"/>
    </source>
</evidence>
<dbReference type="SUPFAM" id="SSF53850">
    <property type="entry name" value="Periplasmic binding protein-like II"/>
    <property type="match status" value="1"/>
</dbReference>
<dbReference type="InterPro" id="IPR036390">
    <property type="entry name" value="WH_DNA-bd_sf"/>
</dbReference>
<dbReference type="EMBL" id="CP058952">
    <property type="protein sequence ID" value="QLI82520.1"/>
    <property type="molecule type" value="Genomic_DNA"/>
</dbReference>
<dbReference type="SUPFAM" id="SSF46785">
    <property type="entry name" value="Winged helix' DNA-binding domain"/>
    <property type="match status" value="1"/>
</dbReference>
<dbReference type="PANTHER" id="PTHR30579:SF3">
    <property type="entry name" value="TRANSCRIPTIONAL REGULATORY PROTEIN"/>
    <property type="match status" value="1"/>
</dbReference>
<keyword evidence="7" id="KW-1185">Reference proteome</keyword>